<reference evidence="8 9" key="1">
    <citation type="journal article" date="2016" name="Nat. Commun.">
        <title>Thousands of microbial genomes shed light on interconnected biogeochemical processes in an aquifer system.</title>
        <authorList>
            <person name="Anantharaman K."/>
            <person name="Brown C.T."/>
            <person name="Hug L.A."/>
            <person name="Sharon I."/>
            <person name="Castelle C.J."/>
            <person name="Probst A.J."/>
            <person name="Thomas B.C."/>
            <person name="Singh A."/>
            <person name="Wilkins M.J."/>
            <person name="Karaoz U."/>
            <person name="Brodie E.L."/>
            <person name="Williams K.H."/>
            <person name="Hubbard S.S."/>
            <person name="Banfield J.F."/>
        </authorList>
    </citation>
    <scope>NUCLEOTIDE SEQUENCE [LARGE SCALE GENOMIC DNA]</scope>
</reference>
<dbReference type="GO" id="GO:0016491">
    <property type="term" value="F:oxidoreductase activity"/>
    <property type="evidence" value="ECO:0007669"/>
    <property type="project" value="UniProtKB-KW"/>
</dbReference>
<dbReference type="Gene3D" id="3.40.109.10">
    <property type="entry name" value="NADH Oxidase"/>
    <property type="match status" value="1"/>
</dbReference>
<keyword evidence="4" id="KW-0288">FMN</keyword>
<comment type="caution">
    <text evidence="8">The sequence shown here is derived from an EMBL/GenBank/DDBJ whole genome shotgun (WGS) entry which is preliminary data.</text>
</comment>
<dbReference type="InterPro" id="IPR033878">
    <property type="entry name" value="NfsB-like"/>
</dbReference>
<accession>A0A1F6DI65</accession>
<evidence type="ECO:0000259" key="7">
    <source>
        <dbReference type="Pfam" id="PF00881"/>
    </source>
</evidence>
<comment type="cofactor">
    <cofactor evidence="1">
        <name>FMN</name>
        <dbReference type="ChEBI" id="CHEBI:58210"/>
    </cofactor>
</comment>
<evidence type="ECO:0000256" key="5">
    <source>
        <dbReference type="ARBA" id="ARBA00022857"/>
    </source>
</evidence>
<protein>
    <recommendedName>
        <fullName evidence="7">Nitroreductase domain-containing protein</fullName>
    </recommendedName>
</protein>
<dbReference type="InterPro" id="IPR029479">
    <property type="entry name" value="Nitroreductase"/>
</dbReference>
<dbReference type="Pfam" id="PF00881">
    <property type="entry name" value="Nitroreductase"/>
    <property type="match status" value="1"/>
</dbReference>
<dbReference type="EMBL" id="MFLE01000025">
    <property type="protein sequence ID" value="OGG61081.1"/>
    <property type="molecule type" value="Genomic_DNA"/>
</dbReference>
<dbReference type="InterPro" id="IPR000415">
    <property type="entry name" value="Nitroreductase-like"/>
</dbReference>
<sequence>MNTTHEALAWRYATGSYNTAKKVSDEDINAIVAAGNLMPTAYGLQPFRIITISDEAIKAKLLEASYGQKHLVENSHLVIIATRTDIDEAMITEYAARIETTRGLPAGTVDGYKAMMINDLTNRTEDARTDWAAKQAYLALGGMLIEASVRGIDNHAAEGFLPDVYDEILGLKEKNLKTVVIMGLGYRTEDDDAQHYGKVRVAPNDMHITL</sequence>
<keyword evidence="6" id="KW-0560">Oxidoreductase</keyword>
<evidence type="ECO:0000313" key="9">
    <source>
        <dbReference type="Proteomes" id="UP000176511"/>
    </source>
</evidence>
<dbReference type="STRING" id="1798491.A3C87_02935"/>
<dbReference type="CDD" id="cd02149">
    <property type="entry name" value="NfsB-like"/>
    <property type="match status" value="1"/>
</dbReference>
<name>A0A1F6DI65_9BACT</name>
<dbReference type="PANTHER" id="PTHR43673">
    <property type="entry name" value="NAD(P)H NITROREDUCTASE YDGI-RELATED"/>
    <property type="match status" value="1"/>
</dbReference>
<evidence type="ECO:0000256" key="1">
    <source>
        <dbReference type="ARBA" id="ARBA00001917"/>
    </source>
</evidence>
<evidence type="ECO:0000313" key="8">
    <source>
        <dbReference type="EMBL" id="OGG61081.1"/>
    </source>
</evidence>
<dbReference type="AlphaFoldDB" id="A0A1F6DI65"/>
<comment type="similarity">
    <text evidence="2">Belongs to the nitroreductase family.</text>
</comment>
<dbReference type="Proteomes" id="UP000176511">
    <property type="component" value="Unassembled WGS sequence"/>
</dbReference>
<proteinExistence type="inferred from homology"/>
<dbReference type="SUPFAM" id="SSF55469">
    <property type="entry name" value="FMN-dependent nitroreductase-like"/>
    <property type="match status" value="1"/>
</dbReference>
<keyword evidence="5" id="KW-0521">NADP</keyword>
<dbReference type="PANTHER" id="PTHR43673:SF2">
    <property type="entry name" value="NITROREDUCTASE"/>
    <property type="match status" value="1"/>
</dbReference>
<evidence type="ECO:0000256" key="3">
    <source>
        <dbReference type="ARBA" id="ARBA00022630"/>
    </source>
</evidence>
<keyword evidence="3" id="KW-0285">Flavoprotein</keyword>
<evidence type="ECO:0000256" key="4">
    <source>
        <dbReference type="ARBA" id="ARBA00022643"/>
    </source>
</evidence>
<evidence type="ECO:0000256" key="6">
    <source>
        <dbReference type="ARBA" id="ARBA00023002"/>
    </source>
</evidence>
<gene>
    <name evidence="8" type="ORF">A3C87_02935</name>
</gene>
<feature type="domain" description="Nitroreductase" evidence="7">
    <location>
        <begin position="9"/>
        <end position="186"/>
    </location>
</feature>
<evidence type="ECO:0000256" key="2">
    <source>
        <dbReference type="ARBA" id="ARBA00007118"/>
    </source>
</evidence>
<organism evidence="8 9">
    <name type="scientific">Candidatus Kaiserbacteria bacterium RIFCSPHIGHO2_02_FULL_49_34</name>
    <dbReference type="NCBI Taxonomy" id="1798491"/>
    <lineage>
        <taxon>Bacteria</taxon>
        <taxon>Candidatus Kaiseribacteriota</taxon>
    </lineage>
</organism>